<evidence type="ECO:0000313" key="4">
    <source>
        <dbReference type="Proteomes" id="UP000494363"/>
    </source>
</evidence>
<dbReference type="EMBL" id="CADIKH010000031">
    <property type="protein sequence ID" value="CAB3766997.1"/>
    <property type="molecule type" value="Genomic_DNA"/>
</dbReference>
<reference evidence="3 4" key="1">
    <citation type="submission" date="2020-04" db="EMBL/GenBank/DDBJ databases">
        <authorList>
            <person name="De Canck E."/>
        </authorList>
    </citation>
    <scope>NUCLEOTIDE SEQUENCE [LARGE SCALE GENOMIC DNA]</scope>
    <source>
        <strain evidence="3 4">LMG 29542</strain>
    </source>
</reference>
<protein>
    <submittedName>
        <fullName evidence="3">Uncharacterized protein</fullName>
    </submittedName>
</protein>
<proteinExistence type="predicted"/>
<feature type="active site" description="Proton acceptor" evidence="1">
    <location>
        <position position="246"/>
    </location>
</feature>
<dbReference type="InterPro" id="IPR038656">
    <property type="entry name" value="Peptidase_G1_sf"/>
</dbReference>
<dbReference type="Proteomes" id="UP000494363">
    <property type="component" value="Unassembled WGS sequence"/>
</dbReference>
<dbReference type="Pfam" id="PF01828">
    <property type="entry name" value="Peptidase_A4"/>
    <property type="match status" value="1"/>
</dbReference>
<keyword evidence="4" id="KW-1185">Reference proteome</keyword>
<dbReference type="PANTHER" id="PTHR37536">
    <property type="entry name" value="PUTATIVE (AFU_ORTHOLOGUE AFUA_3G02970)-RELATED"/>
    <property type="match status" value="1"/>
</dbReference>
<dbReference type="PANTHER" id="PTHR37536:SF1">
    <property type="entry name" value="ASPERGILLOPEPSIN, PUTAITVE (AFU_ORTHOLOGUE AFUA_7G01200)"/>
    <property type="match status" value="1"/>
</dbReference>
<evidence type="ECO:0000256" key="1">
    <source>
        <dbReference type="PIRSR" id="PIRSR600250-50"/>
    </source>
</evidence>
<dbReference type="RefSeq" id="WP_175229561.1">
    <property type="nucleotide sequence ID" value="NZ_CADIKH010000031.1"/>
</dbReference>
<dbReference type="InterPro" id="IPR013320">
    <property type="entry name" value="ConA-like_dom_sf"/>
</dbReference>
<evidence type="ECO:0000256" key="2">
    <source>
        <dbReference type="SAM" id="MobiDB-lite"/>
    </source>
</evidence>
<feature type="region of interest" description="Disordered" evidence="2">
    <location>
        <begin position="1"/>
        <end position="29"/>
    </location>
</feature>
<dbReference type="SUPFAM" id="SSF49899">
    <property type="entry name" value="Concanavalin A-like lectins/glucanases"/>
    <property type="match status" value="1"/>
</dbReference>
<sequence>MEHPSPHDALSRFHTYEAPPAEFDPQQADARQLRRHGFPRRPDAKTEPQLMRLWQRAFRRAPRLHMVKAELEIDPIMSGRDRQRPSKADFSPSGWGGVVVSTGAQGFSPYEPANTVFAEWVVPAIFPVAGDPSTSLTVGFWVGLDGSDPTSYELLQAGTAATITGSSVNYWAWTEWYTSQYKDPAVQVTNFAIQPGDQVSFLVCAPEPGQGFVSMMNYRTQQATSVGITARPGITSVGTRAEWIVEGISADLPDFSPAAFSNISAGTQHHSFNLSTGGSITNIGGSGGKSLTQSYIASPTTALVLWEGSA</sequence>
<name>A0A6J5EMQ6_9BURK</name>
<dbReference type="CDD" id="cd13426">
    <property type="entry name" value="Peptidase_G1"/>
    <property type="match status" value="1"/>
</dbReference>
<dbReference type="Gene3D" id="2.60.120.700">
    <property type="entry name" value="Peptidase G1"/>
    <property type="match status" value="1"/>
</dbReference>
<dbReference type="InterPro" id="IPR000250">
    <property type="entry name" value="Peptidase_G1"/>
</dbReference>
<accession>A0A6J5EMQ6</accession>
<organism evidence="3 4">
    <name type="scientific">Paraburkholderia humisilvae</name>
    <dbReference type="NCBI Taxonomy" id="627669"/>
    <lineage>
        <taxon>Bacteria</taxon>
        <taxon>Pseudomonadati</taxon>
        <taxon>Pseudomonadota</taxon>
        <taxon>Betaproteobacteria</taxon>
        <taxon>Burkholderiales</taxon>
        <taxon>Burkholderiaceae</taxon>
        <taxon>Paraburkholderia</taxon>
    </lineage>
</organism>
<dbReference type="GO" id="GO:0006508">
    <property type="term" value="P:proteolysis"/>
    <property type="evidence" value="ECO:0007669"/>
    <property type="project" value="InterPro"/>
</dbReference>
<evidence type="ECO:0000313" key="3">
    <source>
        <dbReference type="EMBL" id="CAB3766997.1"/>
    </source>
</evidence>
<dbReference type="AlphaFoldDB" id="A0A6J5EMQ6"/>
<feature type="compositionally biased region" description="Basic and acidic residues" evidence="2">
    <location>
        <begin position="1"/>
        <end position="15"/>
    </location>
</feature>
<dbReference type="GO" id="GO:0070007">
    <property type="term" value="F:glutamic-type endopeptidase activity"/>
    <property type="evidence" value="ECO:0007669"/>
    <property type="project" value="InterPro"/>
</dbReference>
<gene>
    <name evidence="3" type="ORF">LMG29542_05498</name>
</gene>